<organism evidence="6">
    <name type="scientific">Amphora coffeiformis</name>
    <dbReference type="NCBI Taxonomy" id="265554"/>
    <lineage>
        <taxon>Eukaryota</taxon>
        <taxon>Sar</taxon>
        <taxon>Stramenopiles</taxon>
        <taxon>Ochrophyta</taxon>
        <taxon>Bacillariophyta</taxon>
        <taxon>Bacillariophyceae</taxon>
        <taxon>Bacillariophycidae</taxon>
        <taxon>Thalassiophysales</taxon>
        <taxon>Catenulaceae</taxon>
        <taxon>Amphora</taxon>
    </lineage>
</organism>
<evidence type="ECO:0000256" key="2">
    <source>
        <dbReference type="ARBA" id="ARBA00022528"/>
    </source>
</evidence>
<feature type="region of interest" description="Disordered" evidence="4">
    <location>
        <begin position="104"/>
        <end position="134"/>
    </location>
</feature>
<evidence type="ECO:0000256" key="1">
    <source>
        <dbReference type="ARBA" id="ARBA00004229"/>
    </source>
</evidence>
<reference evidence="6" key="1">
    <citation type="submission" date="2021-01" db="EMBL/GenBank/DDBJ databases">
        <authorList>
            <person name="Corre E."/>
            <person name="Pelletier E."/>
            <person name="Niang G."/>
            <person name="Scheremetjew M."/>
            <person name="Finn R."/>
            <person name="Kale V."/>
            <person name="Holt S."/>
            <person name="Cochrane G."/>
            <person name="Meng A."/>
            <person name="Brown T."/>
            <person name="Cohen L."/>
        </authorList>
    </citation>
    <scope>NUCLEOTIDE SEQUENCE</scope>
    <source>
        <strain evidence="6">CCMP127</strain>
    </source>
</reference>
<keyword evidence="5" id="KW-0732">Signal</keyword>
<keyword evidence="3" id="KW-0934">Plastid</keyword>
<evidence type="ECO:0000256" key="3">
    <source>
        <dbReference type="ARBA" id="ARBA00022640"/>
    </source>
</evidence>
<dbReference type="GO" id="GO:0015031">
    <property type="term" value="P:protein transport"/>
    <property type="evidence" value="ECO:0007669"/>
    <property type="project" value="InterPro"/>
</dbReference>
<evidence type="ECO:0000313" key="6">
    <source>
        <dbReference type="EMBL" id="CAE0409124.1"/>
    </source>
</evidence>
<gene>
    <name evidence="6" type="ORF">ACOF00016_LOCUS6810</name>
</gene>
<accession>A0A7S3L4K1</accession>
<dbReference type="PANTHER" id="PTHR33926">
    <property type="entry name" value="PROTEIN TIC 22, CHLOROPLASTIC"/>
    <property type="match status" value="1"/>
</dbReference>
<feature type="compositionally biased region" description="Gly residues" evidence="4">
    <location>
        <begin position="123"/>
        <end position="132"/>
    </location>
</feature>
<dbReference type="Gene3D" id="3.40.1350.100">
    <property type="match status" value="1"/>
</dbReference>
<dbReference type="PANTHER" id="PTHR33926:SF4">
    <property type="entry name" value="PROTEIN TIC 22, CHLOROPLASTIC"/>
    <property type="match status" value="1"/>
</dbReference>
<feature type="region of interest" description="Disordered" evidence="4">
    <location>
        <begin position="190"/>
        <end position="210"/>
    </location>
</feature>
<dbReference type="GO" id="GO:0009507">
    <property type="term" value="C:chloroplast"/>
    <property type="evidence" value="ECO:0007669"/>
    <property type="project" value="UniProtKB-SubCell"/>
</dbReference>
<name>A0A7S3L4K1_9STRA</name>
<comment type="subcellular location">
    <subcellularLocation>
        <location evidence="1">Plastid</location>
        <location evidence="1">Chloroplast</location>
    </subcellularLocation>
</comment>
<feature type="compositionally biased region" description="Low complexity" evidence="4">
    <location>
        <begin position="109"/>
        <end position="122"/>
    </location>
</feature>
<proteinExistence type="predicted"/>
<feature type="signal peptide" evidence="5">
    <location>
        <begin position="1"/>
        <end position="27"/>
    </location>
</feature>
<evidence type="ECO:0000256" key="4">
    <source>
        <dbReference type="SAM" id="MobiDB-lite"/>
    </source>
</evidence>
<protein>
    <submittedName>
        <fullName evidence="6">Uncharacterized protein</fullName>
    </submittedName>
</protein>
<evidence type="ECO:0000256" key="5">
    <source>
        <dbReference type="SAM" id="SignalP"/>
    </source>
</evidence>
<dbReference type="EMBL" id="HBIM01008024">
    <property type="protein sequence ID" value="CAE0409124.1"/>
    <property type="molecule type" value="Transcribed_RNA"/>
</dbReference>
<dbReference type="AlphaFoldDB" id="A0A7S3L4K1"/>
<keyword evidence="2" id="KW-0150">Chloroplast</keyword>
<feature type="chain" id="PRO_5030783333" evidence="5">
    <location>
        <begin position="28"/>
        <end position="430"/>
    </location>
</feature>
<sequence>MNSSVSVWWRRSLLLLLLLVLWTVSTAASATTSSTATTNNNNNNNNLATALWRQGRRWLNFSSLLGNPTAVSPYERIAGHAVFAVTTPWGSPYMNMERLDDLDEVVQQSSSSSSSNNNNNNRRGGGGSGGGSISEEQNEYRTVCLYFMDPDDATAVHGEMKQMDNMVGADLRITTFSLAKALRQAANFGRGLPTGQPPEPTTGNLPDSQGALRYKIVPPKRQLYYAARCVGKERVGLWGESAAQDAQTALLGNGALEAENLVRRRTKRERKTVPPRTRLQAQNVHMEGYTGVPVFYQPALQRRVPLIKRILSGNRREIPLFFNYEDMVTAYQEVRKRTSGHKAAAAAEMPPAQMPQAEVFNLWDVLTSMDREYSGGRNNKWMAVVQRRFGKLSPTPQLTEITFVPNSQAARYKEAISKRGNGKARLRPMR</sequence>
<dbReference type="InterPro" id="IPR007378">
    <property type="entry name" value="Tic22-like"/>
</dbReference>